<dbReference type="SUPFAM" id="SSF52833">
    <property type="entry name" value="Thioredoxin-like"/>
    <property type="match status" value="1"/>
</dbReference>
<feature type="domain" description="DSBA-like thioredoxin" evidence="3">
    <location>
        <begin position="5"/>
        <end position="194"/>
    </location>
</feature>
<dbReference type="Pfam" id="PF01323">
    <property type="entry name" value="DSBA"/>
    <property type="match status" value="1"/>
</dbReference>
<comment type="catalytic activity">
    <reaction evidence="1">
        <text>2-hydroxychromene-2-carboxylate = (3E)-4-(2-hydroxyphenyl)-2-oxobut-3-enoate</text>
        <dbReference type="Rhea" id="RHEA:27401"/>
        <dbReference type="ChEBI" id="CHEBI:59350"/>
        <dbReference type="ChEBI" id="CHEBI:59353"/>
        <dbReference type="EC" id="5.99.1.4"/>
    </reaction>
</comment>
<comment type="caution">
    <text evidence="4">The sequence shown here is derived from an EMBL/GenBank/DDBJ whole genome shotgun (WGS) entry which is preliminary data.</text>
</comment>
<proteinExistence type="inferred from homology"/>
<dbReference type="PANTHER" id="PTHR42943:SF2">
    <property type="entry name" value="GLUTATHIONE S-TRANSFERASE KAPPA 1"/>
    <property type="match status" value="1"/>
</dbReference>
<evidence type="ECO:0000256" key="2">
    <source>
        <dbReference type="PIRSR" id="PIRSR006386-1"/>
    </source>
</evidence>
<evidence type="ECO:0000259" key="3">
    <source>
        <dbReference type="Pfam" id="PF01323"/>
    </source>
</evidence>
<dbReference type="OrthoDB" id="8560325at2"/>
<dbReference type="PANTHER" id="PTHR42943">
    <property type="entry name" value="GLUTATHIONE S-TRANSFERASE KAPPA"/>
    <property type="match status" value="1"/>
</dbReference>
<evidence type="ECO:0000313" key="4">
    <source>
        <dbReference type="EMBL" id="RJG07513.1"/>
    </source>
</evidence>
<dbReference type="Proteomes" id="UP000285190">
    <property type="component" value="Unassembled WGS sequence"/>
</dbReference>
<keyword evidence="1 4" id="KW-0413">Isomerase</keyword>
<dbReference type="RefSeq" id="WP_119741031.1">
    <property type="nucleotide sequence ID" value="NZ_QYUN01000002.1"/>
</dbReference>
<dbReference type="InterPro" id="IPR051924">
    <property type="entry name" value="GST_Kappa/NadH"/>
</dbReference>
<dbReference type="Gene3D" id="3.40.30.10">
    <property type="entry name" value="Glutaredoxin"/>
    <property type="match status" value="1"/>
</dbReference>
<dbReference type="GO" id="GO:1901170">
    <property type="term" value="P:naphthalene catabolic process"/>
    <property type="evidence" value="ECO:0007669"/>
    <property type="project" value="InterPro"/>
</dbReference>
<dbReference type="CDD" id="cd03022">
    <property type="entry name" value="DsbA_HCCA_Iso"/>
    <property type="match status" value="1"/>
</dbReference>
<protein>
    <recommendedName>
        <fullName evidence="1">2-hydroxychromene-2-carboxylate isomerase</fullName>
        <ecNumber evidence="1">5.99.1.4</ecNumber>
    </recommendedName>
</protein>
<dbReference type="GO" id="GO:0004364">
    <property type="term" value="F:glutathione transferase activity"/>
    <property type="evidence" value="ECO:0007669"/>
    <property type="project" value="TreeGrafter"/>
</dbReference>
<dbReference type="PIRSF" id="PIRSF006386">
    <property type="entry name" value="HCCAis_GSTk"/>
    <property type="match status" value="1"/>
</dbReference>
<dbReference type="InterPro" id="IPR044087">
    <property type="entry name" value="NahD-like"/>
</dbReference>
<evidence type="ECO:0000256" key="1">
    <source>
        <dbReference type="PIRNR" id="PIRNR006386"/>
    </source>
</evidence>
<dbReference type="GO" id="GO:0004602">
    <property type="term" value="F:glutathione peroxidase activity"/>
    <property type="evidence" value="ECO:0007669"/>
    <property type="project" value="TreeGrafter"/>
</dbReference>
<gene>
    <name evidence="4" type="ORF">D3870_17275</name>
</gene>
<dbReference type="InterPro" id="IPR014440">
    <property type="entry name" value="HCCAis_GSTk"/>
</dbReference>
<keyword evidence="5" id="KW-1185">Reference proteome</keyword>
<comment type="similarity">
    <text evidence="1">Belongs to the GST superfamily. NadH family.</text>
</comment>
<dbReference type="GO" id="GO:0018845">
    <property type="term" value="F:2-hydroxychromene-2-carboxylate isomerase activity"/>
    <property type="evidence" value="ECO:0007669"/>
    <property type="project" value="UniProtKB-UniRule"/>
</dbReference>
<evidence type="ECO:0000313" key="5">
    <source>
        <dbReference type="Proteomes" id="UP000285190"/>
    </source>
</evidence>
<dbReference type="InterPro" id="IPR001853">
    <property type="entry name" value="DSBA-like_thioredoxin_dom"/>
</dbReference>
<dbReference type="EC" id="5.99.1.4" evidence="1"/>
<feature type="active site" description="Nucleophile" evidence="2">
    <location>
        <position position="13"/>
    </location>
</feature>
<dbReference type="EMBL" id="QYUN01000002">
    <property type="protein sequence ID" value="RJG07513.1"/>
    <property type="molecule type" value="Genomic_DNA"/>
</dbReference>
<dbReference type="AlphaFoldDB" id="A0A418X4U8"/>
<sequence>MTRPIDFYFDFASPYGYFASTRIDALAAKYGRTVEWHPVLLGVVFKTTGAAPLPMVPIKGPYSLHDFERTARWHDIPYKFPDPFPLATQLAARAMLWVQQTHGADKAVAFAKAVYRAYFVDGRNIMLPETLTAVAEAFDIDAAAMLAGANDEATKGRMKLDMETAMARGVFGSPFVIVDDEPFWGFDRFEQIETWLKNGNI</sequence>
<organism evidence="4 5">
    <name type="scientific">Noviherbaspirillum cavernae</name>
    <dbReference type="NCBI Taxonomy" id="2320862"/>
    <lineage>
        <taxon>Bacteria</taxon>
        <taxon>Pseudomonadati</taxon>
        <taxon>Pseudomonadota</taxon>
        <taxon>Betaproteobacteria</taxon>
        <taxon>Burkholderiales</taxon>
        <taxon>Oxalobacteraceae</taxon>
        <taxon>Noviherbaspirillum</taxon>
    </lineage>
</organism>
<dbReference type="GO" id="GO:0006749">
    <property type="term" value="P:glutathione metabolic process"/>
    <property type="evidence" value="ECO:0007669"/>
    <property type="project" value="TreeGrafter"/>
</dbReference>
<name>A0A418X4U8_9BURK</name>
<accession>A0A418X4U8</accession>
<reference evidence="4 5" key="1">
    <citation type="submission" date="2018-09" db="EMBL/GenBank/DDBJ databases">
        <authorList>
            <person name="Zhu H."/>
        </authorList>
    </citation>
    <scope>NUCLEOTIDE SEQUENCE [LARGE SCALE GENOMIC DNA]</scope>
    <source>
        <strain evidence="4 5">K2R10-39</strain>
    </source>
</reference>
<dbReference type="InterPro" id="IPR036249">
    <property type="entry name" value="Thioredoxin-like_sf"/>
</dbReference>